<dbReference type="AlphaFoldDB" id="A0A242JVR2"/>
<dbReference type="Gene3D" id="3.40.50.2300">
    <property type="match status" value="1"/>
</dbReference>
<evidence type="ECO:0000313" key="2">
    <source>
        <dbReference type="EMBL" id="OTP06984.1"/>
    </source>
</evidence>
<protein>
    <recommendedName>
        <fullName evidence="1">Mga helix-turn-helix domain-containing protein</fullName>
    </recommendedName>
</protein>
<comment type="caution">
    <text evidence="2">The sequence shown here is derived from an EMBL/GenBank/DDBJ whole genome shotgun (WGS) entry which is preliminary data.</text>
</comment>
<dbReference type="InterPro" id="IPR007737">
    <property type="entry name" value="Mga_HTH"/>
</dbReference>
<accession>A0A242JVR2</accession>
<dbReference type="Pfam" id="PF05043">
    <property type="entry name" value="Mga"/>
    <property type="match status" value="1"/>
</dbReference>
<gene>
    <name evidence="2" type="ORF">A5844_002690</name>
</gene>
<organism evidence="2 3">
    <name type="scientific">Candidatus Enterococcus wittei</name>
    <dbReference type="NCBI Taxonomy" id="1987383"/>
    <lineage>
        <taxon>Bacteria</taxon>
        <taxon>Bacillati</taxon>
        <taxon>Bacillota</taxon>
        <taxon>Bacilli</taxon>
        <taxon>Lactobacillales</taxon>
        <taxon>Enterococcaceae</taxon>
        <taxon>Enterococcus</taxon>
    </lineage>
</organism>
<proteinExistence type="predicted"/>
<name>A0A242JVR2_9ENTE</name>
<dbReference type="RefSeq" id="WP_086285691.1">
    <property type="nucleotide sequence ID" value="NZ_NGMO01000005.1"/>
</dbReference>
<evidence type="ECO:0000259" key="1">
    <source>
        <dbReference type="Pfam" id="PF05043"/>
    </source>
</evidence>
<dbReference type="Proteomes" id="UP000194933">
    <property type="component" value="Unassembled WGS sequence"/>
</dbReference>
<dbReference type="EMBL" id="NGMO01000005">
    <property type="protein sequence ID" value="OTP06984.1"/>
    <property type="molecule type" value="Genomic_DNA"/>
</dbReference>
<feature type="domain" description="Mga helix-turn-helix" evidence="1">
    <location>
        <begin position="75"/>
        <end position="161"/>
    </location>
</feature>
<evidence type="ECO:0000313" key="3">
    <source>
        <dbReference type="Proteomes" id="UP000194933"/>
    </source>
</evidence>
<keyword evidence="3" id="KW-1185">Reference proteome</keyword>
<reference evidence="2 3" key="1">
    <citation type="submission" date="2017-05" db="EMBL/GenBank/DDBJ databases">
        <title>The Genome Sequence of Enterococcus sp. 10A9_DIV0425.</title>
        <authorList>
            <consortium name="The Broad Institute Genomics Platform"/>
            <consortium name="The Broad Institute Genomic Center for Infectious Diseases"/>
            <person name="Earl A."/>
            <person name="Manson A."/>
            <person name="Schwartman J."/>
            <person name="Gilmore M."/>
            <person name="Abouelleil A."/>
            <person name="Cao P."/>
            <person name="Chapman S."/>
            <person name="Cusick C."/>
            <person name="Shea T."/>
            <person name="Young S."/>
            <person name="Neafsey D."/>
            <person name="Nusbaum C."/>
            <person name="Birren B."/>
        </authorList>
    </citation>
    <scope>NUCLEOTIDE SEQUENCE [LARGE SCALE GENOMIC DNA]</scope>
    <source>
        <strain evidence="2 3">10A9_DIV0425</strain>
    </source>
</reference>
<dbReference type="STRING" id="1987383.A5844_002690"/>
<sequence length="477" mass="56044">MRKRASILEKTSERQIKLSLLLGMAPMDCTRLAEQLEITKKTLLTDVLFFNHTYSPASIEIDQYQIATLSLPYDVNLEDLIKQILSQSTNVQILQAIFIEELSLANLANKLFLSETSIRRIIANINNYFEEKNFPMTILISAKLQITGNEDYIRQFFCSLFREQYTPQKLPHFQQIFEVLQRYYKKQRQPVSISTYKLVLNSYYLYTSIIRVGQGHLAPYNSANKTEKDCLFFHLFKEHTVFCSMIEKQYHFTVTKENVHNLMTSDILFPYSITENQDSEKHQCIKNLAHHFYHCLSLDFSLSKNDLQQLSEFIHYNKNLQIFKTSYIHILSEILMTHSPKLLNAYKEAIEQSGLIEISDNQLLYEELLLELIALSPELLTTVFPYKKQLSILIVSYHEEHILTFYKQLLLKKLPALHTIHTYNENIFQIHYEQLNQYDLVLTDIELNQMKTSAKIIKISKIPTTAFWNNLESIIYV</sequence>